<dbReference type="AlphaFoldDB" id="A0A318KCR1"/>
<evidence type="ECO:0000313" key="3">
    <source>
        <dbReference type="Proteomes" id="UP000247612"/>
    </source>
</evidence>
<gene>
    <name evidence="2" type="ORF">DES51_12515</name>
</gene>
<comment type="caution">
    <text evidence="2">The sequence shown here is derived from an EMBL/GenBank/DDBJ whole genome shotgun (WGS) entry which is preliminary data.</text>
</comment>
<proteinExistence type="predicted"/>
<sequence length="298" mass="34891">MKKLLCSLLILVLVGGCMLEKRKNNDFPRSAELTEESELGKNEQSSLKENDFNDDVHEKDECVKKLDETKEYVYIKESKDTITEEFADMSDEVYEELDRNDLLQWMAIKVMPDPRYEHLVLNFEGETAKRLNEEFTNLYEEPIKSKEAVYIEWKWTINQDVLTIVNKSGGFSSFASHTCYRVFHIDLHTGELLTNDDLLSRFNVNKESIQDKIDQYGEEHLFYKEPEQTEERVEGTLGMMVLHGTEYYTVNSEIYNTICYSYSDSSILIIDEDNLYFVLGVKEFSFNGTTRFHKVKLT</sequence>
<evidence type="ECO:0000313" key="2">
    <source>
        <dbReference type="EMBL" id="PXX74141.1"/>
    </source>
</evidence>
<dbReference type="STRING" id="1034346.GCA_000313565_02263"/>
<dbReference type="EMBL" id="QJKH01000025">
    <property type="protein sequence ID" value="PXX74141.1"/>
    <property type="molecule type" value="Genomic_DNA"/>
</dbReference>
<evidence type="ECO:0000256" key="1">
    <source>
        <dbReference type="SAM" id="MobiDB-lite"/>
    </source>
</evidence>
<organism evidence="2 3">
    <name type="scientific">Dielma fastidiosa</name>
    <dbReference type="NCBI Taxonomy" id="1034346"/>
    <lineage>
        <taxon>Bacteria</taxon>
        <taxon>Bacillati</taxon>
        <taxon>Bacillota</taxon>
        <taxon>Erysipelotrichia</taxon>
        <taxon>Erysipelotrichales</taxon>
        <taxon>Erysipelotrichaceae</taxon>
        <taxon>Dielma</taxon>
    </lineage>
</organism>
<accession>A0A318KCR1</accession>
<dbReference type="RefSeq" id="WP_022938566.1">
    <property type="nucleotide sequence ID" value="NZ_CABKRQ010000005.1"/>
</dbReference>
<reference evidence="2 3" key="1">
    <citation type="submission" date="2018-05" db="EMBL/GenBank/DDBJ databases">
        <title>Genomic Encyclopedia of Type Strains, Phase IV (KMG-IV): sequencing the most valuable type-strain genomes for metagenomic binning, comparative biology and taxonomic classification.</title>
        <authorList>
            <person name="Goeker M."/>
        </authorList>
    </citation>
    <scope>NUCLEOTIDE SEQUENCE [LARGE SCALE GENOMIC DNA]</scope>
    <source>
        <strain evidence="2 3">JC118</strain>
    </source>
</reference>
<feature type="compositionally biased region" description="Basic and acidic residues" evidence="1">
    <location>
        <begin position="38"/>
        <end position="53"/>
    </location>
</feature>
<name>A0A318KCR1_9FIRM</name>
<dbReference type="PROSITE" id="PS51257">
    <property type="entry name" value="PROKAR_LIPOPROTEIN"/>
    <property type="match status" value="1"/>
</dbReference>
<dbReference type="Proteomes" id="UP000247612">
    <property type="component" value="Unassembled WGS sequence"/>
</dbReference>
<feature type="region of interest" description="Disordered" evidence="1">
    <location>
        <begin position="29"/>
        <end position="53"/>
    </location>
</feature>
<protein>
    <submittedName>
        <fullName evidence="2">Uncharacterized protein</fullName>
    </submittedName>
</protein>
<keyword evidence="3" id="KW-1185">Reference proteome</keyword>